<evidence type="ECO:0000313" key="7">
    <source>
        <dbReference type="EMBL" id="PWQ99560.1"/>
    </source>
</evidence>
<feature type="signal peptide" evidence="6">
    <location>
        <begin position="1"/>
        <end position="23"/>
    </location>
</feature>
<sequence length="135" mass="14530">MKKTLLVALLASTLALGASVSQADNSSGQRDGYSKQEGGKHHKKDSKQRGGNMKRIAEKLELTDAQQAELKTLRTQQKASASVLREQMKTVRTDMKALDTTSADYDSQVAVIADKKANLYPTQSGTSTVCSGVNN</sequence>
<dbReference type="EMBL" id="QGKL01000004">
    <property type="protein sequence ID" value="PWQ99560.1"/>
    <property type="molecule type" value="Genomic_DNA"/>
</dbReference>
<evidence type="ECO:0000256" key="6">
    <source>
        <dbReference type="SAM" id="SignalP"/>
    </source>
</evidence>
<gene>
    <name evidence="7" type="ORF">DKT75_00375</name>
</gene>
<evidence type="ECO:0000256" key="2">
    <source>
        <dbReference type="ARBA" id="ARBA00008441"/>
    </source>
</evidence>
<evidence type="ECO:0000256" key="4">
    <source>
        <dbReference type="ARBA" id="ARBA00022764"/>
    </source>
</evidence>
<keyword evidence="3 6" id="KW-0732">Signal</keyword>
<dbReference type="GO" id="GO:0030288">
    <property type="term" value="C:outer membrane-bounded periplasmic space"/>
    <property type="evidence" value="ECO:0007669"/>
    <property type="project" value="TreeGrafter"/>
</dbReference>
<reference evidence="7 8" key="1">
    <citation type="submission" date="2018-05" db="EMBL/GenBank/DDBJ databases">
        <title>Leucothrix arctica sp. nov., isolated from Arctic seawater.</title>
        <authorList>
            <person name="Choi A."/>
            <person name="Baek K."/>
        </authorList>
    </citation>
    <scope>NUCLEOTIDE SEQUENCE [LARGE SCALE GENOMIC DNA]</scope>
    <source>
        <strain evidence="7 8">IMCC9719</strain>
    </source>
</reference>
<dbReference type="AlphaFoldDB" id="A0A317CSZ6"/>
<dbReference type="InterPro" id="IPR012899">
    <property type="entry name" value="LTXXQ"/>
</dbReference>
<dbReference type="RefSeq" id="WP_109821455.1">
    <property type="nucleotide sequence ID" value="NZ_QGKL01000004.1"/>
</dbReference>
<comment type="subcellular location">
    <subcellularLocation>
        <location evidence="1">Periplasm</location>
    </subcellularLocation>
</comment>
<dbReference type="Gene3D" id="1.20.120.1490">
    <property type="match status" value="1"/>
</dbReference>
<protein>
    <recommendedName>
        <fullName evidence="9">Zinc resistance-associated protein</fullName>
    </recommendedName>
</protein>
<proteinExistence type="inferred from homology"/>
<feature type="chain" id="PRO_5016336476" description="Zinc resistance-associated protein" evidence="6">
    <location>
        <begin position="24"/>
        <end position="135"/>
    </location>
</feature>
<evidence type="ECO:0000256" key="1">
    <source>
        <dbReference type="ARBA" id="ARBA00004418"/>
    </source>
</evidence>
<dbReference type="GO" id="GO:0051082">
    <property type="term" value="F:unfolded protein binding"/>
    <property type="evidence" value="ECO:0007669"/>
    <property type="project" value="TreeGrafter"/>
</dbReference>
<dbReference type="Pfam" id="PF07813">
    <property type="entry name" value="LTXXQ"/>
    <property type="match status" value="1"/>
</dbReference>
<organism evidence="7 8">
    <name type="scientific">Leucothrix arctica</name>
    <dbReference type="NCBI Taxonomy" id="1481894"/>
    <lineage>
        <taxon>Bacteria</taxon>
        <taxon>Pseudomonadati</taxon>
        <taxon>Pseudomonadota</taxon>
        <taxon>Gammaproteobacteria</taxon>
        <taxon>Thiotrichales</taxon>
        <taxon>Thiotrichaceae</taxon>
        <taxon>Leucothrix</taxon>
    </lineage>
</organism>
<evidence type="ECO:0008006" key="9">
    <source>
        <dbReference type="Google" id="ProtNLM"/>
    </source>
</evidence>
<accession>A0A317CSZ6</accession>
<evidence type="ECO:0000313" key="8">
    <source>
        <dbReference type="Proteomes" id="UP000245506"/>
    </source>
</evidence>
<keyword evidence="4" id="KW-0574">Periplasm</keyword>
<dbReference type="PANTHER" id="PTHR38102">
    <property type="entry name" value="PERIPLASMIC CHAPERONE SPY"/>
    <property type="match status" value="1"/>
</dbReference>
<keyword evidence="8" id="KW-1185">Reference proteome</keyword>
<comment type="similarity">
    <text evidence="2">Belongs to the CpxP/Spy family.</text>
</comment>
<dbReference type="Proteomes" id="UP000245506">
    <property type="component" value="Unassembled WGS sequence"/>
</dbReference>
<dbReference type="OrthoDB" id="7107079at2"/>
<evidence type="ECO:0000256" key="3">
    <source>
        <dbReference type="ARBA" id="ARBA00022729"/>
    </source>
</evidence>
<comment type="caution">
    <text evidence="7">The sequence shown here is derived from an EMBL/GenBank/DDBJ whole genome shotgun (WGS) entry which is preliminary data.</text>
</comment>
<dbReference type="InterPro" id="IPR052211">
    <property type="entry name" value="Cpx_auxiliary_protein"/>
</dbReference>
<dbReference type="PANTHER" id="PTHR38102:SF1">
    <property type="entry name" value="PERIPLASMIC CHAPERONE SPY"/>
    <property type="match status" value="1"/>
</dbReference>
<feature type="region of interest" description="Disordered" evidence="5">
    <location>
        <begin position="20"/>
        <end position="52"/>
    </location>
</feature>
<evidence type="ECO:0000256" key="5">
    <source>
        <dbReference type="SAM" id="MobiDB-lite"/>
    </source>
</evidence>
<name>A0A317CSZ6_9GAMM</name>